<dbReference type="PANTHER" id="PTHR46599">
    <property type="entry name" value="PIGGYBAC TRANSPOSABLE ELEMENT-DERIVED PROTEIN 4"/>
    <property type="match status" value="1"/>
</dbReference>
<proteinExistence type="predicted"/>
<dbReference type="PANTHER" id="PTHR46599:SF3">
    <property type="entry name" value="PIGGYBAC TRANSPOSABLE ELEMENT-DERIVED PROTEIN 4"/>
    <property type="match status" value="1"/>
</dbReference>
<gene>
    <name evidence="2" type="ORF">PR048_010719</name>
</gene>
<accession>A0ABQ9I4N7</accession>
<dbReference type="Pfam" id="PF13843">
    <property type="entry name" value="DDE_Tnp_1_7"/>
    <property type="match status" value="1"/>
</dbReference>
<dbReference type="EMBL" id="JARBHB010000003">
    <property type="protein sequence ID" value="KAJ8891204.1"/>
    <property type="molecule type" value="Genomic_DNA"/>
</dbReference>
<evidence type="ECO:0000313" key="2">
    <source>
        <dbReference type="EMBL" id="KAJ8891204.1"/>
    </source>
</evidence>
<sequence>MYGPGENITTDKSVILFRGCLKFRQYIPNKRHRYGIKVYKLCLLQGYTWHAKIYTGKEERERENLSHNQDKWSLSWVKEGLELTEQLLARKTYLTGTLRTNHKHNPGCVTTAKRRNEVEYNQAKGYIDLSDQLPSYGNTAPRGLMIQKIAIELFINMATVNSHRLYTLAVGKKLSIVQLKDTIVTSIFESVSVIREQATLSPRQTTRRKDVVKCAITNSLKEFVSNMP</sequence>
<name>A0ABQ9I4N7_9NEOP</name>
<dbReference type="InterPro" id="IPR029526">
    <property type="entry name" value="PGBD"/>
</dbReference>
<dbReference type="Proteomes" id="UP001159363">
    <property type="component" value="Chromosome 3"/>
</dbReference>
<organism evidence="2 3">
    <name type="scientific">Dryococelus australis</name>
    <dbReference type="NCBI Taxonomy" id="614101"/>
    <lineage>
        <taxon>Eukaryota</taxon>
        <taxon>Metazoa</taxon>
        <taxon>Ecdysozoa</taxon>
        <taxon>Arthropoda</taxon>
        <taxon>Hexapoda</taxon>
        <taxon>Insecta</taxon>
        <taxon>Pterygota</taxon>
        <taxon>Neoptera</taxon>
        <taxon>Polyneoptera</taxon>
        <taxon>Phasmatodea</taxon>
        <taxon>Verophasmatodea</taxon>
        <taxon>Anareolatae</taxon>
        <taxon>Phasmatidae</taxon>
        <taxon>Eurycanthinae</taxon>
        <taxon>Dryococelus</taxon>
    </lineage>
</organism>
<reference evidence="2 3" key="1">
    <citation type="submission" date="2023-02" db="EMBL/GenBank/DDBJ databases">
        <title>LHISI_Scaffold_Assembly.</title>
        <authorList>
            <person name="Stuart O.P."/>
            <person name="Cleave R."/>
            <person name="Magrath M.J.L."/>
            <person name="Mikheyev A.S."/>
        </authorList>
    </citation>
    <scope>NUCLEOTIDE SEQUENCE [LARGE SCALE GENOMIC DNA]</scope>
    <source>
        <strain evidence="2">Daus_M_001</strain>
        <tissue evidence="2">Leg muscle</tissue>
    </source>
</reference>
<comment type="caution">
    <text evidence="2">The sequence shown here is derived from an EMBL/GenBank/DDBJ whole genome shotgun (WGS) entry which is preliminary data.</text>
</comment>
<keyword evidence="3" id="KW-1185">Reference proteome</keyword>
<feature type="domain" description="PiggyBac transposable element-derived protein" evidence="1">
    <location>
        <begin position="2"/>
        <end position="68"/>
    </location>
</feature>
<protein>
    <recommendedName>
        <fullName evidence="1">PiggyBac transposable element-derived protein domain-containing protein</fullName>
    </recommendedName>
</protein>
<evidence type="ECO:0000259" key="1">
    <source>
        <dbReference type="Pfam" id="PF13843"/>
    </source>
</evidence>
<evidence type="ECO:0000313" key="3">
    <source>
        <dbReference type="Proteomes" id="UP001159363"/>
    </source>
</evidence>